<keyword evidence="1" id="KW-0732">Signal</keyword>
<dbReference type="HOGENOM" id="CLU_191277_1_0_4"/>
<evidence type="ECO:0000313" key="2">
    <source>
        <dbReference type="EMBL" id="AJK44769.1"/>
    </source>
</evidence>
<dbReference type="EMBL" id="CP002580">
    <property type="protein sequence ID" value="AJK44769.1"/>
    <property type="molecule type" value="Genomic_DNA"/>
</dbReference>
<protein>
    <recommendedName>
        <fullName evidence="4">Outer membrane protein</fullName>
    </recommendedName>
</protein>
<feature type="signal peptide" evidence="1">
    <location>
        <begin position="1"/>
        <end position="25"/>
    </location>
</feature>
<dbReference type="KEGG" id="bpla:bpln_1g02190"/>
<sequence>MSTRNIQNFLMVSAAFFAMTGPVRSQGASALATAGTQMQQITGDAIAPAGVTATTQVAGAPKR</sequence>
<reference evidence="2 3" key="2">
    <citation type="journal article" date="2016" name="Appl. Microbiol. Biotechnol.">
        <title>Mutations improving production and secretion of extracellular lipase by Burkholderia glumae PG1.</title>
        <authorList>
            <person name="Knapp A."/>
            <person name="Voget S."/>
            <person name="Gao R."/>
            <person name="Zaburannyi N."/>
            <person name="Krysciak D."/>
            <person name="Breuer M."/>
            <person name="Hauer B."/>
            <person name="Streit W.R."/>
            <person name="Muller R."/>
            <person name="Daniel R."/>
            <person name="Jaeger K.E."/>
        </authorList>
    </citation>
    <scope>NUCLEOTIDE SEQUENCE [LARGE SCALE GENOMIC DNA]</scope>
    <source>
        <strain evidence="2 3">PG1</strain>
    </source>
</reference>
<evidence type="ECO:0008006" key="4">
    <source>
        <dbReference type="Google" id="ProtNLM"/>
    </source>
</evidence>
<name>A0A0B6RRH2_BURPL</name>
<keyword evidence="3" id="KW-1185">Reference proteome</keyword>
<gene>
    <name evidence="2" type="ORF">BGL_1c02170</name>
</gene>
<evidence type="ECO:0000256" key="1">
    <source>
        <dbReference type="SAM" id="SignalP"/>
    </source>
</evidence>
<dbReference type="OrthoDB" id="9114654at2"/>
<accession>A0A0B6RRH2</accession>
<feature type="chain" id="PRO_5002110216" description="Outer membrane protein" evidence="1">
    <location>
        <begin position="26"/>
        <end position="63"/>
    </location>
</feature>
<organism evidence="2 3">
    <name type="scientific">Burkholderia plantarii</name>
    <dbReference type="NCBI Taxonomy" id="41899"/>
    <lineage>
        <taxon>Bacteria</taxon>
        <taxon>Pseudomonadati</taxon>
        <taxon>Pseudomonadota</taxon>
        <taxon>Betaproteobacteria</taxon>
        <taxon>Burkholderiales</taxon>
        <taxon>Burkholderiaceae</taxon>
        <taxon>Burkholderia</taxon>
    </lineage>
</organism>
<dbReference type="AlphaFoldDB" id="A0A0B6RRH2"/>
<reference evidence="3" key="1">
    <citation type="submission" date="2011-03" db="EMBL/GenBank/DDBJ databases">
        <authorList>
            <person name="Voget S."/>
            <person name="Streit W.R."/>
            <person name="Jaeger K.E."/>
            <person name="Daniel R."/>
        </authorList>
    </citation>
    <scope>NUCLEOTIDE SEQUENCE [LARGE SCALE GENOMIC DNA]</scope>
    <source>
        <strain evidence="3">PG1</strain>
    </source>
</reference>
<proteinExistence type="predicted"/>
<dbReference type="KEGG" id="bgp:BGL_1c02170"/>
<dbReference type="RefSeq" id="WP_042623609.1">
    <property type="nucleotide sequence ID" value="NZ_BSTO01000003.1"/>
</dbReference>
<evidence type="ECO:0000313" key="3">
    <source>
        <dbReference type="Proteomes" id="UP000031838"/>
    </source>
</evidence>
<dbReference type="Proteomes" id="UP000031838">
    <property type="component" value="Chromosome 1"/>
</dbReference>